<comment type="similarity">
    <text evidence="2">Belongs to the trans-sulfuration enzymes family.</text>
</comment>
<comment type="caution">
    <text evidence="4">The sequence shown here is derived from an EMBL/GenBank/DDBJ whole genome shotgun (WGS) entry which is preliminary data.</text>
</comment>
<dbReference type="PIRSF" id="PIRSF001434">
    <property type="entry name" value="CGS"/>
    <property type="match status" value="1"/>
</dbReference>
<dbReference type="InterPro" id="IPR015422">
    <property type="entry name" value="PyrdxlP-dep_Trfase_small"/>
</dbReference>
<dbReference type="InterPro" id="IPR000277">
    <property type="entry name" value="Cys/Met-Metab_PyrdxlP-dep_enz"/>
</dbReference>
<dbReference type="AlphaFoldDB" id="A0A166CG57"/>
<dbReference type="GO" id="GO:0005737">
    <property type="term" value="C:cytoplasm"/>
    <property type="evidence" value="ECO:0007669"/>
    <property type="project" value="TreeGrafter"/>
</dbReference>
<keyword evidence="5" id="KW-1185">Reference proteome</keyword>
<dbReference type="PATRIC" id="fig|55758.3.peg.980"/>
<evidence type="ECO:0000256" key="2">
    <source>
        <dbReference type="ARBA" id="ARBA00009077"/>
    </source>
</evidence>
<dbReference type="Pfam" id="PF01053">
    <property type="entry name" value="Cys_Met_Meta_PP"/>
    <property type="match status" value="1"/>
</dbReference>
<evidence type="ECO:0000313" key="5">
    <source>
        <dbReference type="Proteomes" id="UP000077066"/>
    </source>
</evidence>
<reference evidence="4 5" key="1">
    <citation type="submission" date="2016-04" db="EMBL/GenBank/DDBJ databases">
        <title>Genome sequence of Methanobrevibacter filiformis DSM 11501.</title>
        <authorList>
            <person name="Poehlein A."/>
            <person name="Seedorf H."/>
            <person name="Daniel R."/>
        </authorList>
    </citation>
    <scope>NUCLEOTIDE SEQUENCE [LARGE SCALE GENOMIC DNA]</scope>
    <source>
        <strain evidence="4 5">DSM 11501</strain>
    </source>
</reference>
<dbReference type="PANTHER" id="PTHR11808">
    <property type="entry name" value="TRANS-SULFURATION ENZYME FAMILY MEMBER"/>
    <property type="match status" value="1"/>
</dbReference>
<dbReference type="PANTHER" id="PTHR11808:SF15">
    <property type="entry name" value="CYSTATHIONINE GAMMA-LYASE"/>
    <property type="match status" value="1"/>
</dbReference>
<dbReference type="STRING" id="55758.MBFIL_08720"/>
<sequence length="392" mass="43443">MTIKKNKMNTKLIHGGISEDPATGALSIPIYQSATFKQIELGKTTAGYEYGRSGNPTRDALESLIADLENGSDGFAFASGLAAITTVLFLFKSGDRILISQNVYGGTFRILDEIFNNFDLEYEIIDTENLEKYENVLKNDENIRGIIIESPTNPLLTVTDLNEISKISKKYNVLTIVDNTFMTPYLQKPLDLGADIVVHSGTKYLGGHSDVVSGLLVVNDKKLAEKLRFLQNSTGGILEPFDSWLLIRGIKTLSVRMDRHIENAKYIANVLKNSEAVNEIYFPGDVDFKGYQIQKKQAKGPGGMISFTLKEDYNINEFFKNLKIITLAESLGGVESLVSHPVTMTHACIPKNILEKIGIGENLIRLSVGIEDKEDLVEDLLTAIKKSKNKIK</sequence>
<evidence type="ECO:0000256" key="1">
    <source>
        <dbReference type="ARBA" id="ARBA00001933"/>
    </source>
</evidence>
<accession>A0A166CG57</accession>
<dbReference type="FunFam" id="3.40.640.10:FF:000009">
    <property type="entry name" value="Cystathionine gamma-synthase homolog"/>
    <property type="match status" value="1"/>
</dbReference>
<dbReference type="OrthoDB" id="43458at2157"/>
<dbReference type="Gene3D" id="3.90.1150.10">
    <property type="entry name" value="Aspartate Aminotransferase, domain 1"/>
    <property type="match status" value="1"/>
</dbReference>
<evidence type="ECO:0000256" key="3">
    <source>
        <dbReference type="ARBA" id="ARBA00022898"/>
    </source>
</evidence>
<dbReference type="GO" id="GO:0019346">
    <property type="term" value="P:transsulfuration"/>
    <property type="evidence" value="ECO:0007669"/>
    <property type="project" value="InterPro"/>
</dbReference>
<dbReference type="GO" id="GO:0019343">
    <property type="term" value="P:cysteine biosynthetic process via cystathionine"/>
    <property type="evidence" value="ECO:0007669"/>
    <property type="project" value="TreeGrafter"/>
</dbReference>
<gene>
    <name evidence="4" type="primary">metC</name>
    <name evidence="4" type="ORF">MBFIL_08720</name>
</gene>
<evidence type="ECO:0000313" key="4">
    <source>
        <dbReference type="EMBL" id="KZX14475.1"/>
    </source>
</evidence>
<keyword evidence="4" id="KW-0456">Lyase</keyword>
<dbReference type="Gene3D" id="3.40.640.10">
    <property type="entry name" value="Type I PLP-dependent aspartate aminotransferase-like (Major domain)"/>
    <property type="match status" value="1"/>
</dbReference>
<dbReference type="Proteomes" id="UP000077066">
    <property type="component" value="Unassembled WGS sequence"/>
</dbReference>
<dbReference type="GO" id="GO:0030170">
    <property type="term" value="F:pyridoxal phosphate binding"/>
    <property type="evidence" value="ECO:0007669"/>
    <property type="project" value="InterPro"/>
</dbReference>
<dbReference type="PROSITE" id="PS00868">
    <property type="entry name" value="CYS_MET_METAB_PP"/>
    <property type="match status" value="1"/>
</dbReference>
<keyword evidence="3" id="KW-0663">Pyridoxal phosphate</keyword>
<dbReference type="InterPro" id="IPR015421">
    <property type="entry name" value="PyrdxlP-dep_Trfase_major"/>
</dbReference>
<dbReference type="InterPro" id="IPR054542">
    <property type="entry name" value="Cys_met_metab_PP"/>
</dbReference>
<comment type="cofactor">
    <cofactor evidence="1">
        <name>pyridoxal 5'-phosphate</name>
        <dbReference type="ChEBI" id="CHEBI:597326"/>
    </cofactor>
</comment>
<dbReference type="GO" id="GO:0004123">
    <property type="term" value="F:cystathionine gamma-lyase activity"/>
    <property type="evidence" value="ECO:0007669"/>
    <property type="project" value="TreeGrafter"/>
</dbReference>
<dbReference type="EMBL" id="LWMT01000149">
    <property type="protein sequence ID" value="KZX14475.1"/>
    <property type="molecule type" value="Genomic_DNA"/>
</dbReference>
<dbReference type="EC" id="4.4.1.8" evidence="4"/>
<dbReference type="GO" id="GO:0003962">
    <property type="term" value="F:cystathionine gamma-synthase activity"/>
    <property type="evidence" value="ECO:0007669"/>
    <property type="project" value="TreeGrafter"/>
</dbReference>
<dbReference type="RefSeq" id="WP_211261710.1">
    <property type="nucleotide sequence ID" value="NZ_LWMT01000149.1"/>
</dbReference>
<name>A0A166CG57_9EURY</name>
<organism evidence="4 5">
    <name type="scientific">Methanobrevibacter filiformis</name>
    <dbReference type="NCBI Taxonomy" id="55758"/>
    <lineage>
        <taxon>Archaea</taxon>
        <taxon>Methanobacteriati</taxon>
        <taxon>Methanobacteriota</taxon>
        <taxon>Methanomada group</taxon>
        <taxon>Methanobacteria</taxon>
        <taxon>Methanobacteriales</taxon>
        <taxon>Methanobacteriaceae</taxon>
        <taxon>Methanobrevibacter</taxon>
    </lineage>
</organism>
<dbReference type="SUPFAM" id="SSF53383">
    <property type="entry name" value="PLP-dependent transferases"/>
    <property type="match status" value="1"/>
</dbReference>
<protein>
    <submittedName>
        <fullName evidence="4">Cystathionine beta-lyase</fullName>
        <ecNumber evidence="4">4.4.1.8</ecNumber>
    </submittedName>
</protein>
<dbReference type="CDD" id="cd00614">
    <property type="entry name" value="CGS_like"/>
    <property type="match status" value="1"/>
</dbReference>
<proteinExistence type="inferred from homology"/>
<dbReference type="InterPro" id="IPR015424">
    <property type="entry name" value="PyrdxlP-dep_Trfase"/>
</dbReference>